<dbReference type="InterPro" id="IPR036890">
    <property type="entry name" value="HATPase_C_sf"/>
</dbReference>
<keyword evidence="3 7" id="KW-0808">Transferase</keyword>
<dbReference type="InterPro" id="IPR003660">
    <property type="entry name" value="HAMP_dom"/>
</dbReference>
<evidence type="ECO:0000256" key="2">
    <source>
        <dbReference type="ARBA" id="ARBA00022553"/>
    </source>
</evidence>
<evidence type="ECO:0000256" key="1">
    <source>
        <dbReference type="ARBA" id="ARBA00004370"/>
    </source>
</evidence>
<dbReference type="Gene3D" id="6.10.340.10">
    <property type="match status" value="1"/>
</dbReference>
<dbReference type="PANTHER" id="PTHR34220">
    <property type="entry name" value="SENSOR HISTIDINE KINASE YPDA"/>
    <property type="match status" value="1"/>
</dbReference>
<comment type="caution">
    <text evidence="7">The sequence shown here is derived from an EMBL/GenBank/DDBJ whole genome shotgun (WGS) entry which is preliminary data.</text>
</comment>
<proteinExistence type="predicted"/>
<keyword evidence="5" id="KW-0812">Transmembrane</keyword>
<accession>A0A1E3AII4</accession>
<comment type="subcellular location">
    <subcellularLocation>
        <location evidence="1">Membrane</location>
    </subcellularLocation>
</comment>
<gene>
    <name evidence="7" type="ORF">BEI61_00149</name>
</gene>
<protein>
    <submittedName>
        <fullName evidence="7">Putative sensor-like histidine kinase</fullName>
        <ecNumber evidence="7">2.7.13.3</ecNumber>
    </submittedName>
</protein>
<evidence type="ECO:0000256" key="3">
    <source>
        <dbReference type="ARBA" id="ARBA00022679"/>
    </source>
</evidence>
<dbReference type="InterPro" id="IPR050640">
    <property type="entry name" value="Bact_2-comp_sensor_kinase"/>
</dbReference>
<dbReference type="InterPro" id="IPR003594">
    <property type="entry name" value="HATPase_dom"/>
</dbReference>
<dbReference type="SUPFAM" id="SSF55874">
    <property type="entry name" value="ATPase domain of HSP90 chaperone/DNA topoisomerase II/histidine kinase"/>
    <property type="match status" value="1"/>
</dbReference>
<dbReference type="RefSeq" id="WP_069423930.1">
    <property type="nucleotide sequence ID" value="NZ_DAWDRA010000111.1"/>
</dbReference>
<organism evidence="7 8">
    <name type="scientific">Eisenbergiella tayi</name>
    <dbReference type="NCBI Taxonomy" id="1432052"/>
    <lineage>
        <taxon>Bacteria</taxon>
        <taxon>Bacillati</taxon>
        <taxon>Bacillota</taxon>
        <taxon>Clostridia</taxon>
        <taxon>Lachnospirales</taxon>
        <taxon>Lachnospiraceae</taxon>
        <taxon>Eisenbergiella</taxon>
    </lineage>
</organism>
<dbReference type="EMBL" id="MCGH01000001">
    <property type="protein sequence ID" value="ODM08520.1"/>
    <property type="molecule type" value="Genomic_DNA"/>
</dbReference>
<dbReference type="Gene3D" id="3.30.565.10">
    <property type="entry name" value="Histidine kinase-like ATPase, C-terminal domain"/>
    <property type="match status" value="1"/>
</dbReference>
<evidence type="ECO:0000313" key="8">
    <source>
        <dbReference type="Proteomes" id="UP000094067"/>
    </source>
</evidence>
<evidence type="ECO:0000259" key="6">
    <source>
        <dbReference type="PROSITE" id="PS50885"/>
    </source>
</evidence>
<keyword evidence="4 7" id="KW-0418">Kinase</keyword>
<dbReference type="AlphaFoldDB" id="A0A1E3AII4"/>
<keyword evidence="2" id="KW-0597">Phosphoprotein</keyword>
<sequence length="600" mass="68996">MERILEKLGMRTRLILSFGLVLLVAMLGTTLSINYYNHNFISGLLEQNNSQQMKEINYELNGLYDKVNQIFITFNNEQLYEMFRYQPHLSDFEQMKQRLDYEHEVKETINGNNMQSVVTGVIFYINEDKNAYVGSGPIQKNFSFQEADWYRKFRQSGSLKLMYGPLTEDFRPENITKNEAIYYMRAWNVPSSSGFRQEEKPFILFSINMDYIRDIFGEYAQNSRGYLISDKEENVLAGINLTQAQEEEVAFLIENHREDLGRTGTFLNREWFVDGVTNDQFGWHIYSVESTQDTFRDMNRIIRNINLIILGTGIAAMALTVVFSSRIMMPITLLNKLISTIEEENDTFIQVKSNDELGQIGNRFNQMKRKLQEMSANMYLSRVQEKEAQLSALQSQINPHFLYNTLDNIYCIAQIEEVDSIVLLTENLSNMMRYSCDMKNHRVPLAKEIEHVKAYVSIINMRFDDSITLECCVEAPLLQVSILKLTLQPLVENAWSHGILPKDGHRGIIRIDAEVREEALIVTVTDDGVGITPEKSRELNAQLSEVNYEAADSEKGSGVALKNVNNRIKLSDGPEYGLTLFPAEGGGCQVVMKVKRKQNE</sequence>
<dbReference type="PANTHER" id="PTHR34220:SF7">
    <property type="entry name" value="SENSOR HISTIDINE KINASE YPDA"/>
    <property type="match status" value="1"/>
</dbReference>
<dbReference type="InterPro" id="IPR010559">
    <property type="entry name" value="Sig_transdc_His_kin_internal"/>
</dbReference>
<keyword evidence="5" id="KW-1133">Transmembrane helix</keyword>
<feature type="domain" description="HAMP" evidence="6">
    <location>
        <begin position="325"/>
        <end position="376"/>
    </location>
</feature>
<dbReference type="CDD" id="cd06225">
    <property type="entry name" value="HAMP"/>
    <property type="match status" value="1"/>
</dbReference>
<dbReference type="SUPFAM" id="SSF158472">
    <property type="entry name" value="HAMP domain-like"/>
    <property type="match status" value="1"/>
</dbReference>
<evidence type="ECO:0000256" key="5">
    <source>
        <dbReference type="SAM" id="Phobius"/>
    </source>
</evidence>
<reference evidence="7 8" key="1">
    <citation type="submission" date="2016-07" db="EMBL/GenBank/DDBJ databases">
        <title>Characterization of isolates of Eisenbergiella tayi derived from blood cultures, using whole genome sequencing.</title>
        <authorList>
            <person name="Burdz T."/>
            <person name="Wiebe D."/>
            <person name="Huynh C."/>
            <person name="Bernard K."/>
        </authorList>
    </citation>
    <scope>NUCLEOTIDE SEQUENCE [LARGE SCALE GENOMIC DNA]</scope>
    <source>
        <strain evidence="7 8">NML 110608</strain>
    </source>
</reference>
<name>A0A1E3AII4_9FIRM</name>
<dbReference type="EC" id="2.7.13.3" evidence="7"/>
<feature type="transmembrane region" description="Helical" evidence="5">
    <location>
        <begin position="305"/>
        <end position="323"/>
    </location>
</feature>
<dbReference type="GO" id="GO:0000155">
    <property type="term" value="F:phosphorelay sensor kinase activity"/>
    <property type="evidence" value="ECO:0007669"/>
    <property type="project" value="InterPro"/>
</dbReference>
<dbReference type="Pfam" id="PF06580">
    <property type="entry name" value="His_kinase"/>
    <property type="match status" value="1"/>
</dbReference>
<dbReference type="Pfam" id="PF02518">
    <property type="entry name" value="HATPase_c"/>
    <property type="match status" value="1"/>
</dbReference>
<dbReference type="PROSITE" id="PS50885">
    <property type="entry name" value="HAMP"/>
    <property type="match status" value="1"/>
</dbReference>
<evidence type="ECO:0000313" key="7">
    <source>
        <dbReference type="EMBL" id="ODM08520.1"/>
    </source>
</evidence>
<keyword evidence="5" id="KW-0472">Membrane</keyword>
<dbReference type="GO" id="GO:0016020">
    <property type="term" value="C:membrane"/>
    <property type="evidence" value="ECO:0007669"/>
    <property type="project" value="UniProtKB-SubCell"/>
</dbReference>
<dbReference type="Proteomes" id="UP000094067">
    <property type="component" value="Unassembled WGS sequence"/>
</dbReference>
<evidence type="ECO:0000256" key="4">
    <source>
        <dbReference type="ARBA" id="ARBA00022777"/>
    </source>
</evidence>